<dbReference type="InterPro" id="IPR006059">
    <property type="entry name" value="SBP"/>
</dbReference>
<evidence type="ECO:0000256" key="3">
    <source>
        <dbReference type="ARBA" id="ARBA00022729"/>
    </source>
</evidence>
<name>A0A450S3C6_9GAMM</name>
<dbReference type="PANTHER" id="PTHR30222">
    <property type="entry name" value="SPERMIDINE/PUTRESCINE-BINDING PERIPLASMIC PROTEIN"/>
    <property type="match status" value="1"/>
</dbReference>
<evidence type="ECO:0000256" key="4">
    <source>
        <dbReference type="ARBA" id="ARBA00022764"/>
    </source>
</evidence>
<dbReference type="CDD" id="cd13590">
    <property type="entry name" value="PBP2_PotD_PotF_like"/>
    <property type="match status" value="1"/>
</dbReference>
<evidence type="ECO:0000256" key="2">
    <source>
        <dbReference type="ARBA" id="ARBA00022448"/>
    </source>
</evidence>
<dbReference type="Gene3D" id="3.40.190.10">
    <property type="entry name" value="Periplasmic binding protein-like II"/>
    <property type="match status" value="2"/>
</dbReference>
<dbReference type="GO" id="GO:0042597">
    <property type="term" value="C:periplasmic space"/>
    <property type="evidence" value="ECO:0007669"/>
    <property type="project" value="UniProtKB-SubCell"/>
</dbReference>
<dbReference type="PRINTS" id="PR00909">
    <property type="entry name" value="SPERMDNBNDNG"/>
</dbReference>
<feature type="binding site" evidence="6">
    <location>
        <position position="127"/>
    </location>
    <ligand>
        <name>spermidine</name>
        <dbReference type="ChEBI" id="CHEBI:57834"/>
    </ligand>
</feature>
<dbReference type="PANTHER" id="PTHR30222:SF17">
    <property type="entry name" value="SPERMIDINE_PUTRESCINE-BINDING PERIPLASMIC PROTEIN"/>
    <property type="match status" value="1"/>
</dbReference>
<protein>
    <recommendedName>
        <fullName evidence="5">Putrescine-binding periplasmic protein</fullName>
    </recommendedName>
</protein>
<organism evidence="7">
    <name type="scientific">Candidatus Kentrum sp. DK</name>
    <dbReference type="NCBI Taxonomy" id="2126562"/>
    <lineage>
        <taxon>Bacteria</taxon>
        <taxon>Pseudomonadati</taxon>
        <taxon>Pseudomonadota</taxon>
        <taxon>Gammaproteobacteria</taxon>
        <taxon>Candidatus Kentrum</taxon>
    </lineage>
</organism>
<evidence type="ECO:0000313" key="7">
    <source>
        <dbReference type="EMBL" id="VFJ46158.1"/>
    </source>
</evidence>
<keyword evidence="3" id="KW-0732">Signal</keyword>
<proteinExistence type="inferred from homology"/>
<keyword evidence="2 5" id="KW-0813">Transport</keyword>
<dbReference type="InterPro" id="IPR001188">
    <property type="entry name" value="Sperm_putr-bd"/>
</dbReference>
<evidence type="ECO:0000256" key="1">
    <source>
        <dbReference type="ARBA" id="ARBA00004418"/>
    </source>
</evidence>
<dbReference type="EMBL" id="CAADEY010000014">
    <property type="protein sequence ID" value="VFJ46158.1"/>
    <property type="molecule type" value="Genomic_DNA"/>
</dbReference>
<comment type="subcellular location">
    <subcellularLocation>
        <location evidence="1 5">Periplasm</location>
    </subcellularLocation>
</comment>
<comment type="function">
    <text evidence="5">Required for the activity of the bacterial periplasmic transport system of putrescine.</text>
</comment>
<reference evidence="7" key="1">
    <citation type="submission" date="2019-02" db="EMBL/GenBank/DDBJ databases">
        <authorList>
            <person name="Gruber-Vodicka R. H."/>
            <person name="Seah K. B. B."/>
        </authorList>
    </citation>
    <scope>NUCLEOTIDE SEQUENCE</scope>
    <source>
        <strain evidence="7">BECK_DK161</strain>
    </source>
</reference>
<dbReference type="PIRSF" id="PIRSF019574">
    <property type="entry name" value="Periplasmic_polyamine_BP"/>
    <property type="match status" value="1"/>
</dbReference>
<evidence type="ECO:0000256" key="6">
    <source>
        <dbReference type="PIRSR" id="PIRSR019574-1"/>
    </source>
</evidence>
<dbReference type="GO" id="GO:0015846">
    <property type="term" value="P:polyamine transport"/>
    <property type="evidence" value="ECO:0007669"/>
    <property type="project" value="InterPro"/>
</dbReference>
<sequence>MNRLIDLFISRLSSQMNQALQNTNLALPMPIRSCFVGLRRSFASTLIILLAFLLAGCESGENANAAKEPQKLTILNWSDYFGSTTLARFTEATGIEVVVDYIDSNEQLVAKLESQPGQYDIAFPSAYAVEILIRKGLLQSVQRGQLRNADNLMPAYRTIAADAKGEWAVPYTVSFTAIGVDRDQVKGPINGYKDFFRAKIGKKLLLLDDMRATVGMALKSNGFSANSTSPAEIETARGQLLDARPNIHIFSSADLTQLMASGEVGLSYAWSGEVIQATKMNPSVNLVTPKEGTLLYIDCMVIPKGSKRPNNARKFIDHILSPEVAAEISNEIMYLMPNTAAEPHLSADAHEIWDVLQTLEDNPKVEQIQYLGEANDLYIDVWNAVKIQ</sequence>
<dbReference type="SUPFAM" id="SSF53850">
    <property type="entry name" value="Periplasmic binding protein-like II"/>
    <property type="match status" value="1"/>
</dbReference>
<accession>A0A450S3C6</accession>
<evidence type="ECO:0000256" key="5">
    <source>
        <dbReference type="PIRNR" id="PIRNR019574"/>
    </source>
</evidence>
<gene>
    <name evidence="7" type="ORF">BECKDK2373C_GA0170839_101416</name>
</gene>
<dbReference type="AlphaFoldDB" id="A0A450S3C6"/>
<keyword evidence="4 5" id="KW-0574">Periplasm</keyword>
<dbReference type="Pfam" id="PF13416">
    <property type="entry name" value="SBP_bac_8"/>
    <property type="match status" value="1"/>
</dbReference>
<comment type="similarity">
    <text evidence="5">Belongs to the bacterial solute-binding protein PotD/PotF family.</text>
</comment>
<dbReference type="GO" id="GO:0019808">
    <property type="term" value="F:polyamine binding"/>
    <property type="evidence" value="ECO:0007669"/>
    <property type="project" value="InterPro"/>
</dbReference>